<dbReference type="PANTHER" id="PTHR43045:SF2">
    <property type="entry name" value="INNER MEMBRANE METABOLITE TRANSPORT PROTEIN YHJE"/>
    <property type="match status" value="1"/>
</dbReference>
<evidence type="ECO:0000259" key="9">
    <source>
        <dbReference type="PROSITE" id="PS50850"/>
    </source>
</evidence>
<evidence type="ECO:0000256" key="3">
    <source>
        <dbReference type="ARBA" id="ARBA00022475"/>
    </source>
</evidence>
<dbReference type="CDD" id="cd17369">
    <property type="entry name" value="MFS_ShiA_like"/>
    <property type="match status" value="1"/>
</dbReference>
<feature type="transmembrane region" description="Helical" evidence="8">
    <location>
        <begin position="335"/>
        <end position="355"/>
    </location>
</feature>
<feature type="transmembrane region" description="Helical" evidence="8">
    <location>
        <begin position="403"/>
        <end position="421"/>
    </location>
</feature>
<dbReference type="InterPro" id="IPR005829">
    <property type="entry name" value="Sugar_transporter_CS"/>
</dbReference>
<comment type="subcellular location">
    <subcellularLocation>
        <location evidence="1">Cell inner membrane</location>
        <topology evidence="1">Multi-pass membrane protein</topology>
    </subcellularLocation>
</comment>
<dbReference type="InterPro" id="IPR011701">
    <property type="entry name" value="MFS"/>
</dbReference>
<evidence type="ECO:0000256" key="5">
    <source>
        <dbReference type="ARBA" id="ARBA00022692"/>
    </source>
</evidence>
<feature type="domain" description="Major facilitator superfamily (MFS) profile" evidence="9">
    <location>
        <begin position="17"/>
        <end position="426"/>
    </location>
</feature>
<evidence type="ECO:0000256" key="6">
    <source>
        <dbReference type="ARBA" id="ARBA00022989"/>
    </source>
</evidence>
<dbReference type="PROSITE" id="PS50850">
    <property type="entry name" value="MFS"/>
    <property type="match status" value="1"/>
</dbReference>
<reference evidence="10 11" key="1">
    <citation type="submission" date="2020-11" db="EMBL/GenBank/DDBJ databases">
        <title>WGS of Herminiimonas contaminans strain Marseille-Q4544 isolated from planarians Schmidtea mediterranea.</title>
        <authorList>
            <person name="Kangale L."/>
        </authorList>
    </citation>
    <scope>NUCLEOTIDE SEQUENCE [LARGE SCALE GENOMIC DNA]</scope>
    <source>
        <strain evidence="10 11">Marseille-Q4544</strain>
    </source>
</reference>
<keyword evidence="6 8" id="KW-1133">Transmembrane helix</keyword>
<dbReference type="NCBIfam" id="TIGR00883">
    <property type="entry name" value="2A0106"/>
    <property type="match status" value="1"/>
</dbReference>
<dbReference type="InterPro" id="IPR020846">
    <property type="entry name" value="MFS_dom"/>
</dbReference>
<evidence type="ECO:0000313" key="10">
    <source>
        <dbReference type="EMBL" id="MBF8178540.1"/>
    </source>
</evidence>
<dbReference type="PROSITE" id="PS00216">
    <property type="entry name" value="SUGAR_TRANSPORT_1"/>
    <property type="match status" value="1"/>
</dbReference>
<keyword evidence="5 8" id="KW-0812">Transmembrane</keyword>
<keyword evidence="7 8" id="KW-0472">Membrane</keyword>
<protein>
    <submittedName>
        <fullName evidence="10">MHS family MFS transporter</fullName>
    </submittedName>
</protein>
<name>A0ABS0EUM3_9BURK</name>
<dbReference type="EMBL" id="JADOEL010000010">
    <property type="protein sequence ID" value="MBF8178540.1"/>
    <property type="molecule type" value="Genomic_DNA"/>
</dbReference>
<feature type="transmembrane region" description="Helical" evidence="8">
    <location>
        <begin position="117"/>
        <end position="143"/>
    </location>
</feature>
<dbReference type="SUPFAM" id="SSF103473">
    <property type="entry name" value="MFS general substrate transporter"/>
    <property type="match status" value="1"/>
</dbReference>
<accession>A0ABS0EUM3</accession>
<evidence type="ECO:0000256" key="7">
    <source>
        <dbReference type="ARBA" id="ARBA00023136"/>
    </source>
</evidence>
<keyword evidence="2" id="KW-0813">Transport</keyword>
<keyword evidence="11" id="KW-1185">Reference proteome</keyword>
<feature type="transmembrane region" description="Helical" evidence="8">
    <location>
        <begin position="12"/>
        <end position="36"/>
    </location>
</feature>
<gene>
    <name evidence="10" type="ORF">IXC47_12695</name>
</gene>
<feature type="transmembrane region" description="Helical" evidence="8">
    <location>
        <begin position="367"/>
        <end position="391"/>
    </location>
</feature>
<feature type="transmembrane region" description="Helical" evidence="8">
    <location>
        <begin position="155"/>
        <end position="178"/>
    </location>
</feature>
<dbReference type="Proteomes" id="UP000657372">
    <property type="component" value="Unassembled WGS sequence"/>
</dbReference>
<evidence type="ECO:0000313" key="11">
    <source>
        <dbReference type="Proteomes" id="UP000657372"/>
    </source>
</evidence>
<keyword evidence="4" id="KW-0997">Cell inner membrane</keyword>
<sequence>MNDRNAGSEKKNSPATVLFASLIGTTIEFFDFYIYATAAVLVFPTLFFPSSNPTAGMLQSLATFAIAFFARPVGSAVFGHYGDRIGRKATLVAALLTMGISTVVIGLLPTYEAIGTLAPLLLALCRFGQGLGLGGEWGGAVLLATENAPPGKIAWYGCFPQLGAPLGFFLSGGIFLLLSETLTNEQFFSYGWRIPFIASAVLVLVGLYVRLKITETPVFQKVIDKNERVKVPIATIFSEHSRLLVLGTIIATATFVLFYLMTVFALSWGTTGLGYTRKEFLILQLFAVVFFALTIPISALLADKYGRRITMILVSIAIVLFGFLIAPMFVANDAIGVTLFLSLGLALMGMTYGPLGTMLSELFPTEIRYTGVSLTFNLGGIVGASLAPYAATWLATNYGLHYVGYYLSGATVLTLLALLLVGKQKSITESALTPSGSNT</sequence>
<evidence type="ECO:0000256" key="1">
    <source>
        <dbReference type="ARBA" id="ARBA00004429"/>
    </source>
</evidence>
<dbReference type="PANTHER" id="PTHR43045">
    <property type="entry name" value="SHIKIMATE TRANSPORTER"/>
    <property type="match status" value="1"/>
</dbReference>
<feature type="transmembrane region" description="Helical" evidence="8">
    <location>
        <begin position="56"/>
        <end position="79"/>
    </location>
</feature>
<evidence type="ECO:0000256" key="2">
    <source>
        <dbReference type="ARBA" id="ARBA00022448"/>
    </source>
</evidence>
<feature type="transmembrane region" description="Helical" evidence="8">
    <location>
        <begin position="91"/>
        <end position="111"/>
    </location>
</feature>
<organism evidence="10 11">
    <name type="scientific">Herminiimonas contaminans</name>
    <dbReference type="NCBI Taxonomy" id="1111140"/>
    <lineage>
        <taxon>Bacteria</taxon>
        <taxon>Pseudomonadati</taxon>
        <taxon>Pseudomonadota</taxon>
        <taxon>Betaproteobacteria</taxon>
        <taxon>Burkholderiales</taxon>
        <taxon>Oxalobacteraceae</taxon>
        <taxon>Herminiimonas</taxon>
    </lineage>
</organism>
<feature type="transmembrane region" description="Helical" evidence="8">
    <location>
        <begin position="243"/>
        <end position="268"/>
    </location>
</feature>
<evidence type="ECO:0000256" key="8">
    <source>
        <dbReference type="SAM" id="Phobius"/>
    </source>
</evidence>
<dbReference type="InterPro" id="IPR036259">
    <property type="entry name" value="MFS_trans_sf"/>
</dbReference>
<keyword evidence="3" id="KW-1003">Cell membrane</keyword>
<evidence type="ECO:0000256" key="4">
    <source>
        <dbReference type="ARBA" id="ARBA00022519"/>
    </source>
</evidence>
<feature type="transmembrane region" description="Helical" evidence="8">
    <location>
        <begin position="280"/>
        <end position="302"/>
    </location>
</feature>
<proteinExistence type="predicted"/>
<feature type="transmembrane region" description="Helical" evidence="8">
    <location>
        <begin position="190"/>
        <end position="211"/>
    </location>
</feature>
<comment type="caution">
    <text evidence="10">The sequence shown here is derived from an EMBL/GenBank/DDBJ whole genome shotgun (WGS) entry which is preliminary data.</text>
</comment>
<dbReference type="Gene3D" id="1.20.1250.20">
    <property type="entry name" value="MFS general substrate transporter like domains"/>
    <property type="match status" value="2"/>
</dbReference>
<dbReference type="Pfam" id="PF07690">
    <property type="entry name" value="MFS_1"/>
    <property type="match status" value="1"/>
</dbReference>
<feature type="transmembrane region" description="Helical" evidence="8">
    <location>
        <begin position="309"/>
        <end position="329"/>
    </location>
</feature>
<dbReference type="RefSeq" id="WP_195875852.1">
    <property type="nucleotide sequence ID" value="NZ_JADOEL010000010.1"/>
</dbReference>
<dbReference type="InterPro" id="IPR004736">
    <property type="entry name" value="MHS_symport"/>
</dbReference>